<dbReference type="AlphaFoldDB" id="A0ABD5CGG5"/>
<dbReference type="PANTHER" id="PTHR45138:SF9">
    <property type="entry name" value="DIGUANYLATE CYCLASE DGCM-RELATED"/>
    <property type="match status" value="1"/>
</dbReference>
<evidence type="ECO:0000256" key="3">
    <source>
        <dbReference type="SAM" id="Phobius"/>
    </source>
</evidence>
<dbReference type="PANTHER" id="PTHR45138">
    <property type="entry name" value="REGULATORY COMPONENTS OF SENSORY TRANSDUCTION SYSTEM"/>
    <property type="match status" value="1"/>
</dbReference>
<evidence type="ECO:0000256" key="2">
    <source>
        <dbReference type="ARBA" id="ARBA00034247"/>
    </source>
</evidence>
<dbReference type="NCBIfam" id="TIGR00254">
    <property type="entry name" value="GGDEF"/>
    <property type="match status" value="1"/>
</dbReference>
<dbReference type="InterPro" id="IPR000160">
    <property type="entry name" value="GGDEF_dom"/>
</dbReference>
<feature type="transmembrane region" description="Helical" evidence="3">
    <location>
        <begin position="188"/>
        <end position="213"/>
    </location>
</feature>
<dbReference type="Gene3D" id="3.30.70.270">
    <property type="match status" value="1"/>
</dbReference>
<evidence type="ECO:0000313" key="5">
    <source>
        <dbReference type="EMBL" id="MDR6204317.1"/>
    </source>
</evidence>
<keyword evidence="3" id="KW-0812">Transmembrane</keyword>
<dbReference type="Pfam" id="PF00990">
    <property type="entry name" value="GGDEF"/>
    <property type="match status" value="1"/>
</dbReference>
<feature type="transmembrane region" description="Helical" evidence="3">
    <location>
        <begin position="94"/>
        <end position="114"/>
    </location>
</feature>
<dbReference type="GO" id="GO:0052621">
    <property type="term" value="F:diguanylate cyclase activity"/>
    <property type="evidence" value="ECO:0007669"/>
    <property type="project" value="UniProtKB-EC"/>
</dbReference>
<comment type="caution">
    <text evidence="5">The sequence shown here is derived from an EMBL/GenBank/DDBJ whole genome shotgun (WGS) entry which is preliminary data.</text>
</comment>
<dbReference type="RefSeq" id="WP_310032093.1">
    <property type="nucleotide sequence ID" value="NZ_JAVIZN010000002.1"/>
</dbReference>
<dbReference type="FunFam" id="3.30.70.270:FF:000001">
    <property type="entry name" value="Diguanylate cyclase domain protein"/>
    <property type="match status" value="1"/>
</dbReference>
<organism evidence="5 6">
    <name type="scientific">Paraburkholderia graminis</name>
    <dbReference type="NCBI Taxonomy" id="60548"/>
    <lineage>
        <taxon>Bacteria</taxon>
        <taxon>Pseudomonadati</taxon>
        <taxon>Pseudomonadota</taxon>
        <taxon>Betaproteobacteria</taxon>
        <taxon>Burkholderiales</taxon>
        <taxon>Burkholderiaceae</taxon>
        <taxon>Paraburkholderia</taxon>
    </lineage>
</organism>
<sequence>MSVQITPNQLIQLIIPGITAVFAFGFACAWFYDRRLRYLRLLAASFVAFALGSAVQICHLPDEWRLNALVSATFYALSIQLLAEGVMRRAGLHLRLVTHASMFVLVLAGMHYFSFVTPNLLVRIYILNFSAGLLMLFTAIRFRKHCNGRIVNHVLLWVLLIFGVSFFIRTSLTTIQPLPHSAAPFARTIFWVLLQLSLALMGAVLGLVLLAAAMSDVIDRLTLERDLDSLTETLNRRAFERVAGRRVADRRSYPLTLIAFDIDNFKSINDRYGHAAGDAVLRQFAAILRAAVREKDVVARIGGEEFVLLLPGADDKFAYEIAERLRTVLESSRFDEIEATLRVTTSAGIARYRPGEDLRALLARADQLLYAAKRAGRNRVVGESPGQTRDAPERDMV</sequence>
<dbReference type="InterPro" id="IPR043128">
    <property type="entry name" value="Rev_trsase/Diguanyl_cyclase"/>
</dbReference>
<dbReference type="CDD" id="cd01949">
    <property type="entry name" value="GGDEF"/>
    <property type="match status" value="1"/>
</dbReference>
<feature type="transmembrane region" description="Helical" evidence="3">
    <location>
        <begin position="39"/>
        <end position="58"/>
    </location>
</feature>
<feature type="transmembrane region" description="Helical" evidence="3">
    <location>
        <begin position="64"/>
        <end position="82"/>
    </location>
</feature>
<reference evidence="5 6" key="1">
    <citation type="submission" date="2023-08" db="EMBL/GenBank/DDBJ databases">
        <title>Genome sequencing of plant associated microbes to promote plant fitness in Sorghum bicolor and Oryza sativa.</title>
        <authorList>
            <person name="Coleman-Derr D."/>
        </authorList>
    </citation>
    <scope>NUCLEOTIDE SEQUENCE [LARGE SCALE GENOMIC DNA]</scope>
    <source>
        <strain evidence="5 6">SLBN-33</strain>
    </source>
</reference>
<name>A0ABD5CGG5_9BURK</name>
<keyword evidence="3" id="KW-1133">Transmembrane helix</keyword>
<dbReference type="InterPro" id="IPR029787">
    <property type="entry name" value="Nucleotide_cyclase"/>
</dbReference>
<gene>
    <name evidence="5" type="ORF">QF025_003037</name>
</gene>
<dbReference type="PROSITE" id="PS50887">
    <property type="entry name" value="GGDEF"/>
    <property type="match status" value="1"/>
</dbReference>
<accession>A0ABD5CGG5</accession>
<evidence type="ECO:0000313" key="6">
    <source>
        <dbReference type="Proteomes" id="UP001245184"/>
    </source>
</evidence>
<dbReference type="Proteomes" id="UP001245184">
    <property type="component" value="Unassembled WGS sequence"/>
</dbReference>
<dbReference type="EC" id="2.7.7.65" evidence="1"/>
<evidence type="ECO:0000256" key="1">
    <source>
        <dbReference type="ARBA" id="ARBA00012528"/>
    </source>
</evidence>
<evidence type="ECO:0000259" key="4">
    <source>
        <dbReference type="PROSITE" id="PS50887"/>
    </source>
</evidence>
<keyword evidence="3" id="KW-0472">Membrane</keyword>
<feature type="domain" description="GGDEF" evidence="4">
    <location>
        <begin position="253"/>
        <end position="385"/>
    </location>
</feature>
<dbReference type="EMBL" id="JAVIZN010000002">
    <property type="protein sequence ID" value="MDR6204317.1"/>
    <property type="molecule type" value="Genomic_DNA"/>
</dbReference>
<feature type="transmembrane region" description="Helical" evidence="3">
    <location>
        <begin position="12"/>
        <end position="32"/>
    </location>
</feature>
<proteinExistence type="predicted"/>
<dbReference type="SUPFAM" id="SSF55073">
    <property type="entry name" value="Nucleotide cyclase"/>
    <property type="match status" value="1"/>
</dbReference>
<feature type="transmembrane region" description="Helical" evidence="3">
    <location>
        <begin position="150"/>
        <end position="168"/>
    </location>
</feature>
<feature type="transmembrane region" description="Helical" evidence="3">
    <location>
        <begin position="120"/>
        <end position="138"/>
    </location>
</feature>
<dbReference type="InterPro" id="IPR050469">
    <property type="entry name" value="Diguanylate_Cyclase"/>
</dbReference>
<comment type="catalytic activity">
    <reaction evidence="2">
        <text>2 GTP = 3',3'-c-di-GMP + 2 diphosphate</text>
        <dbReference type="Rhea" id="RHEA:24898"/>
        <dbReference type="ChEBI" id="CHEBI:33019"/>
        <dbReference type="ChEBI" id="CHEBI:37565"/>
        <dbReference type="ChEBI" id="CHEBI:58805"/>
        <dbReference type="EC" id="2.7.7.65"/>
    </reaction>
</comment>
<protein>
    <recommendedName>
        <fullName evidence="1">diguanylate cyclase</fullName>
        <ecNumber evidence="1">2.7.7.65</ecNumber>
    </recommendedName>
</protein>
<dbReference type="SMART" id="SM00267">
    <property type="entry name" value="GGDEF"/>
    <property type="match status" value="1"/>
</dbReference>